<evidence type="ECO:0000313" key="1">
    <source>
        <dbReference type="EMBL" id="GAA4834020.1"/>
    </source>
</evidence>
<dbReference type="EMBL" id="BAABJX010000029">
    <property type="protein sequence ID" value="GAA4834020.1"/>
    <property type="molecule type" value="Genomic_DNA"/>
</dbReference>
<sequence>MNTITKDKVRILVENEILNKHYTTPKDLLRTLEEMNYEISQPILVGWLHQFVKQGLLDYIPAGSFNIYYFTEDTMSHLIALEEDLKNTMA</sequence>
<protein>
    <recommendedName>
        <fullName evidence="3">Phage protein</fullName>
    </recommendedName>
</protein>
<accession>A0ABP9D800</accession>
<name>A0ABP9D800_9BACT</name>
<comment type="caution">
    <text evidence="1">The sequence shown here is derived from an EMBL/GenBank/DDBJ whole genome shotgun (WGS) entry which is preliminary data.</text>
</comment>
<gene>
    <name evidence="1" type="ORF">GCM10023331_19040</name>
</gene>
<dbReference type="InterPro" id="IPR036390">
    <property type="entry name" value="WH_DNA-bd_sf"/>
</dbReference>
<dbReference type="RefSeq" id="WP_345371271.1">
    <property type="nucleotide sequence ID" value="NZ_BAABJX010000029.1"/>
</dbReference>
<reference evidence="2" key="1">
    <citation type="journal article" date="2019" name="Int. J. Syst. Evol. Microbiol.">
        <title>The Global Catalogue of Microorganisms (GCM) 10K type strain sequencing project: providing services to taxonomists for standard genome sequencing and annotation.</title>
        <authorList>
            <consortium name="The Broad Institute Genomics Platform"/>
            <consortium name="The Broad Institute Genome Sequencing Center for Infectious Disease"/>
            <person name="Wu L."/>
            <person name="Ma J."/>
        </authorList>
    </citation>
    <scope>NUCLEOTIDE SEQUENCE [LARGE SCALE GENOMIC DNA]</scope>
    <source>
        <strain evidence="2">JCM 18326</strain>
    </source>
</reference>
<proteinExistence type="predicted"/>
<evidence type="ECO:0000313" key="2">
    <source>
        <dbReference type="Proteomes" id="UP001500298"/>
    </source>
</evidence>
<evidence type="ECO:0008006" key="3">
    <source>
        <dbReference type="Google" id="ProtNLM"/>
    </source>
</evidence>
<dbReference type="SUPFAM" id="SSF46785">
    <property type="entry name" value="Winged helix' DNA-binding domain"/>
    <property type="match status" value="1"/>
</dbReference>
<dbReference type="Proteomes" id="UP001500298">
    <property type="component" value="Unassembled WGS sequence"/>
</dbReference>
<keyword evidence="2" id="KW-1185">Reference proteome</keyword>
<organism evidence="1 2">
    <name type="scientific">Algivirga pacifica</name>
    <dbReference type="NCBI Taxonomy" id="1162670"/>
    <lineage>
        <taxon>Bacteria</taxon>
        <taxon>Pseudomonadati</taxon>
        <taxon>Bacteroidota</taxon>
        <taxon>Cytophagia</taxon>
        <taxon>Cytophagales</taxon>
        <taxon>Flammeovirgaceae</taxon>
        <taxon>Algivirga</taxon>
    </lineage>
</organism>